<comment type="similarity">
    <text evidence="1">Belongs to the universal ribosomal protein uL23 family.</text>
</comment>
<dbReference type="GeneID" id="5887753"/>
<dbReference type="GO" id="GO:0032543">
    <property type="term" value="P:mitochondrial translation"/>
    <property type="evidence" value="ECO:0000318"/>
    <property type="project" value="GO_Central"/>
</dbReference>
<keyword evidence="3" id="KW-0687">Ribonucleoprotein</keyword>
<dbReference type="eggNOG" id="KOG4089">
    <property type="taxonomic scope" value="Eukaryota"/>
</dbReference>
<keyword evidence="2" id="KW-0689">Ribosomal protein</keyword>
<dbReference type="GO" id="GO:0003735">
    <property type="term" value="F:structural constituent of ribosome"/>
    <property type="evidence" value="ECO:0000318"/>
    <property type="project" value="GO_Central"/>
</dbReference>
<dbReference type="GO" id="GO:0005762">
    <property type="term" value="C:mitochondrial large ribosomal subunit"/>
    <property type="evidence" value="ECO:0000318"/>
    <property type="project" value="GO_Central"/>
</dbReference>
<evidence type="ECO:0000256" key="2">
    <source>
        <dbReference type="ARBA" id="ARBA00022980"/>
    </source>
</evidence>
<evidence type="ECO:0000256" key="1">
    <source>
        <dbReference type="ARBA" id="ARBA00006700"/>
    </source>
</evidence>
<dbReference type="InterPro" id="IPR013025">
    <property type="entry name" value="Ribosomal_uL23-like"/>
</dbReference>
<dbReference type="HAMAP" id="MF_01369_B">
    <property type="entry name" value="Ribosomal_uL23_B"/>
    <property type="match status" value="1"/>
</dbReference>
<dbReference type="PANTHER" id="PTHR12059:SF5">
    <property type="entry name" value="LARGE RIBOSOMAL SUBUNIT PROTEIN UL23M"/>
    <property type="match status" value="1"/>
</dbReference>
<dbReference type="OMA" id="NKRADYK"/>
<dbReference type="InParanoid" id="A9UQR9"/>
<feature type="region of interest" description="Disordered" evidence="5">
    <location>
        <begin position="1"/>
        <end position="26"/>
    </location>
</feature>
<evidence type="ECO:0000256" key="5">
    <source>
        <dbReference type="SAM" id="MobiDB-lite"/>
    </source>
</evidence>
<dbReference type="KEGG" id="mbr:MONBRDRAFT_22497"/>
<evidence type="ECO:0000313" key="7">
    <source>
        <dbReference type="Proteomes" id="UP000001357"/>
    </source>
</evidence>
<dbReference type="SUPFAM" id="SSF54189">
    <property type="entry name" value="Ribosomal proteins S24e, L23 and L15e"/>
    <property type="match status" value="1"/>
</dbReference>
<name>A9UQR9_MONBE</name>
<dbReference type="STRING" id="81824.A9UQR9"/>
<dbReference type="PANTHER" id="PTHR12059">
    <property type="entry name" value="RIBOSOMAL PROTEIN L23-RELATED"/>
    <property type="match status" value="1"/>
</dbReference>
<sequence>MPIQQGQVATHPKSGRPIYPRNEAVRRERAPNDLVFRVDMKMNKPEIKNYLSSIYGLEVERVNTQIVLGKTKRNRRTNHRNKRADYKLAYVTLPEGQHFEFPSKELLFELETDE</sequence>
<protein>
    <recommendedName>
        <fullName evidence="4">Large ribosomal subunit protein uL23m</fullName>
    </recommendedName>
</protein>
<gene>
    <name evidence="6" type="ORF">MONBRDRAFT_22497</name>
</gene>
<dbReference type="InterPro" id="IPR012678">
    <property type="entry name" value="Ribosomal_uL23/eL15/eS24_sf"/>
</dbReference>
<dbReference type="Pfam" id="PF00276">
    <property type="entry name" value="Ribosomal_L23"/>
    <property type="match status" value="1"/>
</dbReference>
<reference evidence="6 7" key="1">
    <citation type="journal article" date="2008" name="Nature">
        <title>The genome of the choanoflagellate Monosiga brevicollis and the origin of metazoans.</title>
        <authorList>
            <consortium name="JGI Sequencing"/>
            <person name="King N."/>
            <person name="Westbrook M.J."/>
            <person name="Young S.L."/>
            <person name="Kuo A."/>
            <person name="Abedin M."/>
            <person name="Chapman J."/>
            <person name="Fairclough S."/>
            <person name="Hellsten U."/>
            <person name="Isogai Y."/>
            <person name="Letunic I."/>
            <person name="Marr M."/>
            <person name="Pincus D."/>
            <person name="Putnam N."/>
            <person name="Rokas A."/>
            <person name="Wright K.J."/>
            <person name="Zuzow R."/>
            <person name="Dirks W."/>
            <person name="Good M."/>
            <person name="Goodstein D."/>
            <person name="Lemons D."/>
            <person name="Li W."/>
            <person name="Lyons J.B."/>
            <person name="Morris A."/>
            <person name="Nichols S."/>
            <person name="Richter D.J."/>
            <person name="Salamov A."/>
            <person name="Bork P."/>
            <person name="Lim W.A."/>
            <person name="Manning G."/>
            <person name="Miller W.T."/>
            <person name="McGinnis W."/>
            <person name="Shapiro H."/>
            <person name="Tjian R."/>
            <person name="Grigoriev I.V."/>
            <person name="Rokhsar D."/>
        </authorList>
    </citation>
    <scope>NUCLEOTIDE SEQUENCE [LARGE SCALE GENOMIC DNA]</scope>
    <source>
        <strain evidence="7">MX1 / ATCC 50154</strain>
    </source>
</reference>
<accession>A9UQR9</accession>
<evidence type="ECO:0000256" key="4">
    <source>
        <dbReference type="ARBA" id="ARBA00039977"/>
    </source>
</evidence>
<dbReference type="Proteomes" id="UP000001357">
    <property type="component" value="Unassembled WGS sequence"/>
</dbReference>
<proteinExistence type="inferred from homology"/>
<keyword evidence="7" id="KW-1185">Reference proteome</keyword>
<dbReference type="InterPro" id="IPR012677">
    <property type="entry name" value="Nucleotide-bd_a/b_plait_sf"/>
</dbReference>
<dbReference type="RefSeq" id="XP_001742856.1">
    <property type="nucleotide sequence ID" value="XM_001742804.1"/>
</dbReference>
<evidence type="ECO:0000313" key="6">
    <source>
        <dbReference type="EMBL" id="EDQ93094.1"/>
    </source>
</evidence>
<evidence type="ECO:0000256" key="3">
    <source>
        <dbReference type="ARBA" id="ARBA00023274"/>
    </source>
</evidence>
<dbReference type="AlphaFoldDB" id="A9UQR9"/>
<dbReference type="EMBL" id="CH991543">
    <property type="protein sequence ID" value="EDQ93094.1"/>
    <property type="molecule type" value="Genomic_DNA"/>
</dbReference>
<organism evidence="6 7">
    <name type="scientific">Monosiga brevicollis</name>
    <name type="common">Choanoflagellate</name>
    <dbReference type="NCBI Taxonomy" id="81824"/>
    <lineage>
        <taxon>Eukaryota</taxon>
        <taxon>Choanoflagellata</taxon>
        <taxon>Craspedida</taxon>
        <taxon>Salpingoecidae</taxon>
        <taxon>Monosiga</taxon>
    </lineage>
</organism>
<dbReference type="Gene3D" id="3.30.70.330">
    <property type="match status" value="1"/>
</dbReference>